<keyword evidence="2" id="KW-1185">Reference proteome</keyword>
<dbReference type="RefSeq" id="WP_179826950.1">
    <property type="nucleotide sequence ID" value="NZ_JACCFS010000001.1"/>
</dbReference>
<evidence type="ECO:0000313" key="2">
    <source>
        <dbReference type="Proteomes" id="UP000572051"/>
    </source>
</evidence>
<name>A0A7Z0JCU5_9ACTN</name>
<dbReference type="AlphaFoldDB" id="A0A7Z0JCU5"/>
<gene>
    <name evidence="1" type="ORF">HNR10_004661</name>
</gene>
<organism evidence="1 2">
    <name type="scientific">Nocardiopsis aegyptia</name>
    <dbReference type="NCBI Taxonomy" id="220378"/>
    <lineage>
        <taxon>Bacteria</taxon>
        <taxon>Bacillati</taxon>
        <taxon>Actinomycetota</taxon>
        <taxon>Actinomycetes</taxon>
        <taxon>Streptosporangiales</taxon>
        <taxon>Nocardiopsidaceae</taxon>
        <taxon>Nocardiopsis</taxon>
    </lineage>
</organism>
<protein>
    <submittedName>
        <fullName evidence="1">Uncharacterized protein</fullName>
    </submittedName>
</protein>
<dbReference type="Proteomes" id="UP000572051">
    <property type="component" value="Unassembled WGS sequence"/>
</dbReference>
<evidence type="ECO:0000313" key="1">
    <source>
        <dbReference type="EMBL" id="NYJ36780.1"/>
    </source>
</evidence>
<accession>A0A7Z0JCU5</accession>
<sequence length="133" mass="14719">MYVPNALLGRLVGRRLYSVQFVLDRVQLWFDGEASGDTPSLICDVPPRVDVDGRCLGPTDPGWRDALCGLIGQDVVATHEATGSGLRLDFARGAIRLHPAQEEIEGPEIAHLSGFEDRSWMVWRPGEDTFEDL</sequence>
<comment type="caution">
    <text evidence="1">The sequence shown here is derived from an EMBL/GenBank/DDBJ whole genome shotgun (WGS) entry which is preliminary data.</text>
</comment>
<dbReference type="EMBL" id="JACCFS010000001">
    <property type="protein sequence ID" value="NYJ36780.1"/>
    <property type="molecule type" value="Genomic_DNA"/>
</dbReference>
<proteinExistence type="predicted"/>
<reference evidence="1 2" key="1">
    <citation type="submission" date="2020-07" db="EMBL/GenBank/DDBJ databases">
        <title>Sequencing the genomes of 1000 actinobacteria strains.</title>
        <authorList>
            <person name="Klenk H.-P."/>
        </authorList>
    </citation>
    <scope>NUCLEOTIDE SEQUENCE [LARGE SCALE GENOMIC DNA]</scope>
    <source>
        <strain evidence="1 2">DSM 44442</strain>
    </source>
</reference>